<accession>A0ABT8G301</accession>
<reference evidence="3" key="1">
    <citation type="submission" date="2023-06" db="EMBL/GenBank/DDBJ databases">
        <title>SYSU T00b26.</title>
        <authorList>
            <person name="Gao L."/>
            <person name="Fang B.-Z."/>
            <person name="Li W.-J."/>
        </authorList>
    </citation>
    <scope>NUCLEOTIDE SEQUENCE</scope>
    <source>
        <strain evidence="3">SYSU T00b26</strain>
    </source>
</reference>
<keyword evidence="1 3" id="KW-0378">Hydrolase</keyword>
<dbReference type="PANTHER" id="PTHR11839:SF31">
    <property type="entry name" value="ADP-RIBOSE PYROPHOSPHATASE"/>
    <property type="match status" value="1"/>
</dbReference>
<feature type="domain" description="Nudix hydrolase" evidence="2">
    <location>
        <begin position="48"/>
        <end position="183"/>
    </location>
</feature>
<evidence type="ECO:0000313" key="4">
    <source>
        <dbReference type="Proteomes" id="UP001172738"/>
    </source>
</evidence>
<dbReference type="PANTHER" id="PTHR11839">
    <property type="entry name" value="UDP/ADP-SUGAR PYROPHOSPHATASE"/>
    <property type="match status" value="1"/>
</dbReference>
<keyword evidence="4" id="KW-1185">Reference proteome</keyword>
<evidence type="ECO:0000313" key="3">
    <source>
        <dbReference type="EMBL" id="MDN4473074.1"/>
    </source>
</evidence>
<name>A0ABT8G301_9MICO</name>
<proteinExistence type="predicted"/>
<dbReference type="RefSeq" id="WP_301128257.1">
    <property type="nucleotide sequence ID" value="NZ_JAUHPV010000005.1"/>
</dbReference>
<protein>
    <submittedName>
        <fullName evidence="3">NUDIX hydrolase</fullName>
        <ecNumber evidence="3">3.6.-.-</ecNumber>
    </submittedName>
</protein>
<sequence>MADDGPLVDVPGPRPVLATHERFHGKVWDVASDEVDLGESGVVTRDYLRHTGAVVIVAMDAQERVYLVRQYRHPVGTECWEPPAGLLDMAGESPVDAARRELAEETDLTAETWHTLVDYFPSGGGTSEAVRVFLARGIGEVPEDERHVREAEERDMIGAWVSLDDAVEAVLDGRVHASSAVAGLLAADRARRDGFASLRAADAPWMRPEATRLVR</sequence>
<evidence type="ECO:0000256" key="1">
    <source>
        <dbReference type="ARBA" id="ARBA00022801"/>
    </source>
</evidence>
<dbReference type="EC" id="3.6.-.-" evidence="3"/>
<dbReference type="InterPro" id="IPR015797">
    <property type="entry name" value="NUDIX_hydrolase-like_dom_sf"/>
</dbReference>
<dbReference type="PROSITE" id="PS51462">
    <property type="entry name" value="NUDIX"/>
    <property type="match status" value="1"/>
</dbReference>
<gene>
    <name evidence="3" type="ORF">QQX04_08745</name>
</gene>
<dbReference type="Gene3D" id="3.90.79.10">
    <property type="entry name" value="Nucleoside Triphosphate Pyrophosphohydrolase"/>
    <property type="match status" value="1"/>
</dbReference>
<dbReference type="EMBL" id="JAUHPV010000005">
    <property type="protein sequence ID" value="MDN4473074.1"/>
    <property type="molecule type" value="Genomic_DNA"/>
</dbReference>
<dbReference type="SUPFAM" id="SSF55811">
    <property type="entry name" value="Nudix"/>
    <property type="match status" value="1"/>
</dbReference>
<comment type="caution">
    <text evidence="3">The sequence shown here is derived from an EMBL/GenBank/DDBJ whole genome shotgun (WGS) entry which is preliminary data.</text>
</comment>
<evidence type="ECO:0000259" key="2">
    <source>
        <dbReference type="PROSITE" id="PS51462"/>
    </source>
</evidence>
<dbReference type="GO" id="GO:0016787">
    <property type="term" value="F:hydrolase activity"/>
    <property type="evidence" value="ECO:0007669"/>
    <property type="project" value="UniProtKB-KW"/>
</dbReference>
<organism evidence="3 4">
    <name type="scientific">Demequina zhanjiangensis</name>
    <dbReference type="NCBI Taxonomy" id="3051659"/>
    <lineage>
        <taxon>Bacteria</taxon>
        <taxon>Bacillati</taxon>
        <taxon>Actinomycetota</taxon>
        <taxon>Actinomycetes</taxon>
        <taxon>Micrococcales</taxon>
        <taxon>Demequinaceae</taxon>
        <taxon>Demequina</taxon>
    </lineage>
</organism>
<dbReference type="Proteomes" id="UP001172738">
    <property type="component" value="Unassembled WGS sequence"/>
</dbReference>
<dbReference type="Pfam" id="PF00293">
    <property type="entry name" value="NUDIX"/>
    <property type="match status" value="1"/>
</dbReference>
<dbReference type="CDD" id="cd24158">
    <property type="entry name" value="NUDIX_ADPRase_Rv1700"/>
    <property type="match status" value="1"/>
</dbReference>
<dbReference type="InterPro" id="IPR000086">
    <property type="entry name" value="NUDIX_hydrolase_dom"/>
</dbReference>